<evidence type="ECO:0000256" key="2">
    <source>
        <dbReference type="HAMAP-Rule" id="MF_00994"/>
    </source>
</evidence>
<dbReference type="eggNOG" id="COG2956">
    <property type="taxonomic scope" value="Bacteria"/>
</dbReference>
<dbReference type="GO" id="GO:0046890">
    <property type="term" value="P:regulation of lipid biosynthetic process"/>
    <property type="evidence" value="ECO:0007669"/>
    <property type="project" value="UniProtKB-UniRule"/>
</dbReference>
<reference evidence="5 6" key="1">
    <citation type="submission" date="2014-06" db="EMBL/GenBank/DDBJ databases">
        <title>Shewanella sp. YQH10.</title>
        <authorList>
            <person name="Liu Y."/>
            <person name="Zeng R."/>
        </authorList>
    </citation>
    <scope>NUCLEOTIDE SEQUENCE [LARGE SCALE GENOMIC DNA]</scope>
    <source>
        <strain evidence="5 6">YQH10</strain>
    </source>
</reference>
<comment type="subcellular location">
    <subcellularLocation>
        <location evidence="2">Cell inner membrane</location>
        <topology evidence="2">Single-pass membrane protein</topology>
        <orientation evidence="2">Cytoplasmic side</orientation>
    </subcellularLocation>
</comment>
<dbReference type="Pfam" id="PF13176">
    <property type="entry name" value="TPR_7"/>
    <property type="match status" value="1"/>
</dbReference>
<feature type="domain" description="LapB rubredoxin metal binding" evidence="4">
    <location>
        <begin position="352"/>
        <end position="378"/>
    </location>
</feature>
<keyword evidence="2" id="KW-0472">Membrane</keyword>
<comment type="function">
    <text evidence="2">Modulates cellular lipopolysaccharide (LPS) levels by regulating LpxC, which is involved in lipid A biosynthesis. May act by modulating the proteolytic activity of FtsH towards LpxC. May also coordinate assembly of proteins involved in LPS synthesis at the plasma membrane.</text>
</comment>
<dbReference type="NCBIfam" id="NF008754">
    <property type="entry name" value="PRK11788.1-2"/>
    <property type="match status" value="1"/>
</dbReference>
<keyword evidence="1 2" id="KW-0479">Metal-binding</keyword>
<dbReference type="Pfam" id="PF18073">
    <property type="entry name" value="Zn_ribbon_LapB"/>
    <property type="match status" value="1"/>
</dbReference>
<keyword evidence="6" id="KW-1185">Reference proteome</keyword>
<dbReference type="Pfam" id="PF13432">
    <property type="entry name" value="TPR_16"/>
    <property type="match status" value="1"/>
</dbReference>
<dbReference type="NCBIfam" id="NF008753">
    <property type="entry name" value="PRK11788.1-1"/>
    <property type="match status" value="1"/>
</dbReference>
<dbReference type="HAMAP" id="MF_00994">
    <property type="entry name" value="LPS_assembly_LapB"/>
    <property type="match status" value="1"/>
</dbReference>
<dbReference type="Gene3D" id="1.25.40.10">
    <property type="entry name" value="Tetratricopeptide repeat domain"/>
    <property type="match status" value="1"/>
</dbReference>
<keyword evidence="2" id="KW-1003">Cell membrane</keyword>
<dbReference type="GO" id="GO:0008653">
    <property type="term" value="P:lipopolysaccharide metabolic process"/>
    <property type="evidence" value="ECO:0007669"/>
    <property type="project" value="InterPro"/>
</dbReference>
<accession>A0A094JGS8</accession>
<evidence type="ECO:0000313" key="5">
    <source>
        <dbReference type="EMBL" id="KFZ38392.1"/>
    </source>
</evidence>
<feature type="topological domain" description="Cytoplasmic" evidence="2">
    <location>
        <begin position="21"/>
        <end position="386"/>
    </location>
</feature>
<evidence type="ECO:0000259" key="4">
    <source>
        <dbReference type="Pfam" id="PF18073"/>
    </source>
</evidence>
<protein>
    <recommendedName>
        <fullName evidence="2">Lipopolysaccharide assembly protein B</fullName>
    </recommendedName>
</protein>
<dbReference type="InterPro" id="IPR041166">
    <property type="entry name" value="Rubredoxin_2"/>
</dbReference>
<dbReference type="EMBL" id="JPEO01000002">
    <property type="protein sequence ID" value="KFZ38392.1"/>
    <property type="molecule type" value="Genomic_DNA"/>
</dbReference>
<dbReference type="InterPro" id="IPR019734">
    <property type="entry name" value="TPR_rpt"/>
</dbReference>
<dbReference type="NCBIfam" id="NF008757">
    <property type="entry name" value="PRK11788.1-5"/>
    <property type="match status" value="1"/>
</dbReference>
<keyword evidence="2" id="KW-0802">TPR repeat</keyword>
<feature type="binding site" evidence="2">
    <location>
        <position position="354"/>
    </location>
    <ligand>
        <name>Fe cation</name>
        <dbReference type="ChEBI" id="CHEBI:24875"/>
    </ligand>
</feature>
<dbReference type="InterPro" id="IPR030865">
    <property type="entry name" value="LapB"/>
</dbReference>
<feature type="binding site" evidence="2">
    <location>
        <position position="357"/>
    </location>
    <ligand>
        <name>Fe cation</name>
        <dbReference type="ChEBI" id="CHEBI:24875"/>
    </ligand>
</feature>
<dbReference type="NCBIfam" id="NF008756">
    <property type="entry name" value="PRK11788.1-4"/>
    <property type="match status" value="1"/>
</dbReference>
<proteinExistence type="inferred from homology"/>
<dbReference type="GO" id="GO:0005506">
    <property type="term" value="F:iron ion binding"/>
    <property type="evidence" value="ECO:0007669"/>
    <property type="project" value="UniProtKB-UniRule"/>
</dbReference>
<name>A0A094JGS8_9GAMM</name>
<feature type="binding site" evidence="2">
    <location>
        <position position="368"/>
    </location>
    <ligand>
        <name>Fe cation</name>
        <dbReference type="ChEBI" id="CHEBI:24875"/>
    </ligand>
</feature>
<keyword evidence="2" id="KW-0997">Cell inner membrane</keyword>
<evidence type="ECO:0000313" key="6">
    <source>
        <dbReference type="Proteomes" id="UP000029264"/>
    </source>
</evidence>
<keyword evidence="2" id="KW-0812">Transmembrane</keyword>
<feature type="binding site" evidence="2">
    <location>
        <position position="371"/>
    </location>
    <ligand>
        <name>Fe cation</name>
        <dbReference type="ChEBI" id="CHEBI:24875"/>
    </ligand>
</feature>
<dbReference type="Proteomes" id="UP000029264">
    <property type="component" value="Unassembled WGS sequence"/>
</dbReference>
<keyword evidence="2" id="KW-1133">Transmembrane helix</keyword>
<evidence type="ECO:0000256" key="3">
    <source>
        <dbReference type="SAM" id="Coils"/>
    </source>
</evidence>
<dbReference type="RefSeq" id="WP_037439549.1">
    <property type="nucleotide sequence ID" value="NZ_JPEO01000002.1"/>
</dbReference>
<dbReference type="InterPro" id="IPR011990">
    <property type="entry name" value="TPR-like_helical_dom_sf"/>
</dbReference>
<sequence length="386" mass="43912">MLELFFLLLPVAVAYGWYMGRRNLRQKQSSQQKQLSRDYFAGLNFLLSNESDKAVDMFISMLDVDDETIDTHLSLGSLFRKRGEVDRAIRIHQNLIARPSLLNEQRDLAMMELGKDFLAAGFYDRAEEIFLNLIQLDDHSEEAESQLISIYEMTKEWQKAIDIIKKLPRKRQQSLKPVLAHFYCQLAEESSEIAAQIQLLKQAIKQDGSCGRALLKLLQRYIEQGLYEQAADALDQLIDKAPTLVVDALTAANELSKLTQDREALKRRLALAVEKGAGASVIIALAKMLVEDGDIKAAESLILDNLYRHPTMKGFQFLMKMQLSQAEEGQAKDSLAMLEKLVEQQIRSRPIYRCSECGFPSHTLYWHCPSCKSWGSIKHIRGLDGE</sequence>
<feature type="coiled-coil region" evidence="3">
    <location>
        <begin position="248"/>
        <end position="275"/>
    </location>
</feature>
<evidence type="ECO:0000256" key="1">
    <source>
        <dbReference type="ARBA" id="ARBA00022723"/>
    </source>
</evidence>
<organism evidence="5 6">
    <name type="scientific">Shewanella mangrovi</name>
    <dbReference type="NCBI Taxonomy" id="1515746"/>
    <lineage>
        <taxon>Bacteria</taxon>
        <taxon>Pseudomonadati</taxon>
        <taxon>Pseudomonadota</taxon>
        <taxon>Gammaproteobacteria</taxon>
        <taxon>Alteromonadales</taxon>
        <taxon>Shewanellaceae</taxon>
        <taxon>Shewanella</taxon>
    </lineage>
</organism>
<comment type="caution">
    <text evidence="5">The sequence shown here is derived from an EMBL/GenBank/DDBJ whole genome shotgun (WGS) entry which is preliminary data.</text>
</comment>
<comment type="similarity">
    <text evidence="2">Belongs to the LapB family.</text>
</comment>
<dbReference type="AlphaFoldDB" id="A0A094JGS8"/>
<keyword evidence="2" id="KW-0408">Iron</keyword>
<gene>
    <name evidence="2" type="primary">lapB</name>
    <name evidence="5" type="ORF">HR45_02795</name>
</gene>
<dbReference type="SUPFAM" id="SSF48452">
    <property type="entry name" value="TPR-like"/>
    <property type="match status" value="1"/>
</dbReference>
<dbReference type="OrthoDB" id="507476at2"/>
<keyword evidence="2" id="KW-0677">Repeat</keyword>
<keyword evidence="3" id="KW-0175">Coiled coil</keyword>
<dbReference type="STRING" id="1515746.HR45_02795"/>
<dbReference type="GO" id="GO:0009898">
    <property type="term" value="C:cytoplasmic side of plasma membrane"/>
    <property type="evidence" value="ECO:0007669"/>
    <property type="project" value="UniProtKB-UniRule"/>
</dbReference>